<evidence type="ECO:0000313" key="2">
    <source>
        <dbReference type="EMBL" id="MDV7694912.1"/>
    </source>
</evidence>
<proteinExistence type="predicted"/>
<feature type="transmembrane region" description="Helical" evidence="1">
    <location>
        <begin position="229"/>
        <end position="251"/>
    </location>
</feature>
<evidence type="ECO:0000313" key="3">
    <source>
        <dbReference type="EMBL" id="OAD64200.1"/>
    </source>
</evidence>
<evidence type="ECO:0000313" key="5">
    <source>
        <dbReference type="Proteomes" id="UP001275867"/>
    </source>
</evidence>
<evidence type="ECO:0000313" key="4">
    <source>
        <dbReference type="Proteomes" id="UP000077280"/>
    </source>
</evidence>
<keyword evidence="4" id="KW-1185">Reference proteome</keyword>
<keyword evidence="1" id="KW-1133">Transmembrane helix</keyword>
<comment type="caution">
    <text evidence="2">The sequence shown here is derived from an EMBL/GenBank/DDBJ whole genome shotgun (WGS) entry which is preliminary data.</text>
</comment>
<feature type="transmembrane region" description="Helical" evidence="1">
    <location>
        <begin position="156"/>
        <end position="176"/>
    </location>
</feature>
<name>A0A176TJT1_9LACO</name>
<feature type="transmembrane region" description="Helical" evidence="1">
    <location>
        <begin position="63"/>
        <end position="88"/>
    </location>
</feature>
<dbReference type="AlphaFoldDB" id="A0A176TJT1"/>
<dbReference type="EMBL" id="WERX01000030">
    <property type="protein sequence ID" value="MDV7694912.1"/>
    <property type="molecule type" value="Genomic_DNA"/>
</dbReference>
<keyword evidence="1" id="KW-0812">Transmembrane</keyword>
<dbReference type="RefSeq" id="WP_057782815.1">
    <property type="nucleotide sequence ID" value="NZ_BJWE01000005.1"/>
</dbReference>
<dbReference type="Proteomes" id="UP000077280">
    <property type="component" value="Unassembled WGS sequence"/>
</dbReference>
<evidence type="ECO:0000256" key="1">
    <source>
        <dbReference type="SAM" id="Phobius"/>
    </source>
</evidence>
<reference evidence="3 4" key="1">
    <citation type="submission" date="2016-05" db="EMBL/GenBank/DDBJ databases">
        <title>Draft genome sequence of Pediococcus parvulus 2.6, a probiotic beta-glucan producer strain.</title>
        <authorList>
            <person name="Mohedano M.L."/>
            <person name="Perez-Ramos A."/>
            <person name="Duenas M.T."/>
            <person name="Lamontanara A."/>
            <person name="Orru L."/>
            <person name="Spano G."/>
            <person name="Capozzi V."/>
            <person name="Lopez P."/>
        </authorList>
    </citation>
    <scope>NUCLEOTIDE SEQUENCE [LARGE SCALE GENOMIC DNA]</scope>
    <source>
        <strain evidence="3 4">2.6</strain>
    </source>
</reference>
<dbReference type="PANTHER" id="PTHR37305">
    <property type="entry name" value="INTEGRAL MEMBRANE PROTEIN-RELATED"/>
    <property type="match status" value="1"/>
</dbReference>
<dbReference type="PANTHER" id="PTHR37305:SF1">
    <property type="entry name" value="MEMBRANE PROTEIN"/>
    <property type="match status" value="1"/>
</dbReference>
<dbReference type="EMBL" id="LXND01000040">
    <property type="protein sequence ID" value="OAD64200.1"/>
    <property type="molecule type" value="Genomic_DNA"/>
</dbReference>
<accession>A0A176TJT1</accession>
<sequence>MFNMIRGDTYRLLHSKGFYITEFLLIILVLTSVLTGTLGTVGVQTESLAKMQDVTSVWNAVKAMKLMTIMASFLIYLILPLFIMTTGFEFSRRSYKNLLSSGMTRLNYFFSKYAVFIMIVCLQFILFYGTTFLGTGLKNGFGTLTANFGLKISQTILLQILFIIAIFSVSILVLFVTFSTITAVTTTIIFPLLIQIMSAIFNKVNWIKYFDFQSIIDNAYFTHLSAQTLTYYILAASGTILICGFLSIYVFKQKNL</sequence>
<reference evidence="2" key="2">
    <citation type="submission" date="2019-10" db="EMBL/GenBank/DDBJ databases">
        <title>Malate fermentation in French cider.</title>
        <authorList>
            <person name="Cousin F.J."/>
            <person name="Medina Fernandez S."/>
            <person name="Misery B."/>
            <person name="Laplace J.-M."/>
            <person name="Cretenet M."/>
        </authorList>
    </citation>
    <scope>NUCLEOTIDE SEQUENCE</scope>
    <source>
        <strain evidence="2">UCMA15901</strain>
    </source>
</reference>
<protein>
    <submittedName>
        <fullName evidence="2">ABC transporter permease</fullName>
    </submittedName>
</protein>
<keyword evidence="1" id="KW-0472">Membrane</keyword>
<organism evidence="2 5">
    <name type="scientific">Pediococcus parvulus</name>
    <dbReference type="NCBI Taxonomy" id="54062"/>
    <lineage>
        <taxon>Bacteria</taxon>
        <taxon>Bacillati</taxon>
        <taxon>Bacillota</taxon>
        <taxon>Bacilli</taxon>
        <taxon>Lactobacillales</taxon>
        <taxon>Lactobacillaceae</taxon>
        <taxon>Pediococcus</taxon>
    </lineage>
</organism>
<dbReference type="GeneID" id="93383815"/>
<dbReference type="Proteomes" id="UP001275867">
    <property type="component" value="Unassembled WGS sequence"/>
</dbReference>
<feature type="transmembrane region" description="Helical" evidence="1">
    <location>
        <begin position="183"/>
        <end position="201"/>
    </location>
</feature>
<feature type="transmembrane region" description="Helical" evidence="1">
    <location>
        <begin position="109"/>
        <end position="136"/>
    </location>
</feature>
<feature type="transmembrane region" description="Helical" evidence="1">
    <location>
        <begin position="20"/>
        <end position="43"/>
    </location>
</feature>
<gene>
    <name evidence="3" type="ORF">A7K95_05810</name>
    <name evidence="2" type="ORF">GA842_08620</name>
</gene>
<dbReference type="OrthoDB" id="3230233at2"/>